<dbReference type="KEGG" id="acel:acsn021_43130"/>
<gene>
    <name evidence="1" type="ORF">acsn021_43130</name>
</gene>
<proteinExistence type="predicted"/>
<dbReference type="AlphaFoldDB" id="A0A6S6R1G8"/>
<dbReference type="RefSeq" id="WP_184092139.1">
    <property type="nucleotide sequence ID" value="NZ_AP023367.1"/>
</dbReference>
<keyword evidence="2" id="KW-1185">Reference proteome</keyword>
<sequence length="494" mass="57031">MSHLSGALKAHIGKLNITIQSLSKSSGVERSFLHHILTGKRIPANKDILENIIKALALTPAQSEELRQLYSIDRLGSDVYRRILSVKNIIENFKDVSSPPIKSVYQHNFSCFSQSTAFSGSQNVNTVLKAVLENEATKENGYIKMIIQPDYRFLLELLQTLGSCNTVLKIEHIFCFSKDFRENNENTYNLKCLETVIPLLFSCRHYNAHIYYGEINTSYQNICVFPYMVLTSDKVVGLSPDYSQATLFLDHKFHSIYMQTYQNLLSCCFPLTEKILNPLDVFTRYSNPVMNPEELSNINVTHSLYSQPCFMYFATQELLNKYISEIPFKREIIGFILRQRSNYIEKLAVDFEYCSYFTKAGLDFFWKTGRIVELPDAFYTPLDKKDCLKLIKLLYENIKTTSYRAHIINTDKFHVSGNIVVSALEGSYIVFIYTHLLSGDKYHLVFDEPSISSSFSSFLTYLKDSTLVYTEQKTLEILNERIIEYEKELTEQTL</sequence>
<dbReference type="InterPro" id="IPR001387">
    <property type="entry name" value="Cro/C1-type_HTH"/>
</dbReference>
<evidence type="ECO:0000313" key="1">
    <source>
        <dbReference type="EMBL" id="BCJ96744.1"/>
    </source>
</evidence>
<dbReference type="PROSITE" id="PS50943">
    <property type="entry name" value="HTH_CROC1"/>
    <property type="match status" value="1"/>
</dbReference>
<protein>
    <submittedName>
        <fullName evidence="1">Uncharacterized protein</fullName>
    </submittedName>
</protein>
<organism evidence="1 2">
    <name type="scientific">Anaerocolumna cellulosilytica</name>
    <dbReference type="NCBI Taxonomy" id="433286"/>
    <lineage>
        <taxon>Bacteria</taxon>
        <taxon>Bacillati</taxon>
        <taxon>Bacillota</taxon>
        <taxon>Clostridia</taxon>
        <taxon>Lachnospirales</taxon>
        <taxon>Lachnospiraceae</taxon>
        <taxon>Anaerocolumna</taxon>
    </lineage>
</organism>
<accession>A0A6S6R1G8</accession>
<name>A0A6S6R1G8_9FIRM</name>
<reference evidence="1 2" key="1">
    <citation type="journal article" date="2016" name="Int. J. Syst. Evol. Microbiol.">
        <title>Descriptions of Anaerotaenia torta gen. nov., sp. nov. and Anaerocolumna cellulosilytica gen. nov., sp. nov. isolated from a methanogenic reactor of cattle waste.</title>
        <authorList>
            <person name="Uek A."/>
            <person name="Ohtaki Y."/>
            <person name="Kaku N."/>
            <person name="Ueki K."/>
        </authorList>
    </citation>
    <scope>NUCLEOTIDE SEQUENCE [LARGE SCALE GENOMIC DNA]</scope>
    <source>
        <strain evidence="1 2">SN021</strain>
    </source>
</reference>
<evidence type="ECO:0000313" key="2">
    <source>
        <dbReference type="Proteomes" id="UP000515561"/>
    </source>
</evidence>
<dbReference type="Proteomes" id="UP000515561">
    <property type="component" value="Chromosome"/>
</dbReference>
<dbReference type="EMBL" id="AP023367">
    <property type="protein sequence ID" value="BCJ96744.1"/>
    <property type="molecule type" value="Genomic_DNA"/>
</dbReference>